<accession>A0A5J5ERL9</accession>
<keyword evidence="1" id="KW-0732">Signal</keyword>
<dbReference type="SUPFAM" id="SSF55486">
    <property type="entry name" value="Metalloproteases ('zincins'), catalytic domain"/>
    <property type="match status" value="1"/>
</dbReference>
<dbReference type="Gene3D" id="3.40.390.10">
    <property type="entry name" value="Collagenase (Catalytic Domain)"/>
    <property type="match status" value="1"/>
</dbReference>
<dbReference type="InterPro" id="IPR001384">
    <property type="entry name" value="Peptidase_M35"/>
</dbReference>
<organism evidence="2 3">
    <name type="scientific">Sphaerosporella brunnea</name>
    <dbReference type="NCBI Taxonomy" id="1250544"/>
    <lineage>
        <taxon>Eukaryota</taxon>
        <taxon>Fungi</taxon>
        <taxon>Dikarya</taxon>
        <taxon>Ascomycota</taxon>
        <taxon>Pezizomycotina</taxon>
        <taxon>Pezizomycetes</taxon>
        <taxon>Pezizales</taxon>
        <taxon>Pyronemataceae</taxon>
        <taxon>Sphaerosporella</taxon>
    </lineage>
</organism>
<dbReference type="InParanoid" id="A0A5J5ERL9"/>
<gene>
    <name evidence="2" type="ORF">FN846DRAFT_909507</name>
</gene>
<evidence type="ECO:0000256" key="1">
    <source>
        <dbReference type="SAM" id="SignalP"/>
    </source>
</evidence>
<dbReference type="GO" id="GO:0004222">
    <property type="term" value="F:metalloendopeptidase activity"/>
    <property type="evidence" value="ECO:0007669"/>
    <property type="project" value="InterPro"/>
</dbReference>
<dbReference type="EMBL" id="VXIS01000163">
    <property type="protein sequence ID" value="KAA8899721.1"/>
    <property type="molecule type" value="Genomic_DNA"/>
</dbReference>
<dbReference type="AlphaFoldDB" id="A0A5J5ERL9"/>
<evidence type="ECO:0000313" key="2">
    <source>
        <dbReference type="EMBL" id="KAA8899721.1"/>
    </source>
</evidence>
<proteinExistence type="predicted"/>
<dbReference type="GO" id="GO:0006508">
    <property type="term" value="P:proteolysis"/>
    <property type="evidence" value="ECO:0007669"/>
    <property type="project" value="InterPro"/>
</dbReference>
<reference evidence="2 3" key="1">
    <citation type="submission" date="2019-09" db="EMBL/GenBank/DDBJ databases">
        <title>Draft genome of the ectomycorrhizal ascomycete Sphaerosporella brunnea.</title>
        <authorList>
            <consortium name="DOE Joint Genome Institute"/>
            <person name="Benucci G.M."/>
            <person name="Marozzi G."/>
            <person name="Antonielli L."/>
            <person name="Sanchez S."/>
            <person name="Marco P."/>
            <person name="Wang X."/>
            <person name="Falini L.B."/>
            <person name="Barry K."/>
            <person name="Haridas S."/>
            <person name="Lipzen A."/>
            <person name="Labutti K."/>
            <person name="Grigoriev I.V."/>
            <person name="Murat C."/>
            <person name="Martin F."/>
            <person name="Albertini E."/>
            <person name="Donnini D."/>
            <person name="Bonito G."/>
        </authorList>
    </citation>
    <scope>NUCLEOTIDE SEQUENCE [LARGE SCALE GENOMIC DNA]</scope>
    <source>
        <strain evidence="2 3">Sb_GMNB300</strain>
    </source>
</reference>
<feature type="chain" id="PRO_5023919350" evidence="1">
    <location>
        <begin position="24"/>
        <end position="290"/>
    </location>
</feature>
<sequence length="290" mass="32684">MFTKPYELFIIHLLLLTVGLTHGHKRSAYSTPAGGEHTGCSPEQLISVNAALDYVSKACKTAANNALDGSRFRFFEWFKTADEPTREIVSARFSTVAESVREDSTIYWCSPSLWSGAIQNAIAEKALERPVEKVPNPDYHNCRAQLDIPRNPPTILPVNSQYDLILTFPVSISQCPQFWETPNHVDSLFDLSGIRYVFDKPEQMLQWALAGPDEHGFKVADMRADAFLVSLQNTTDALVDPHIYRRYASEAERGYGETDEDLGKWYLLLPDGTVRYKTAEERGPNLDHVV</sequence>
<comment type="caution">
    <text evidence="2">The sequence shown here is derived from an EMBL/GenBank/DDBJ whole genome shotgun (WGS) entry which is preliminary data.</text>
</comment>
<name>A0A5J5ERL9_9PEZI</name>
<feature type="signal peptide" evidence="1">
    <location>
        <begin position="1"/>
        <end position="23"/>
    </location>
</feature>
<dbReference type="InterPro" id="IPR024079">
    <property type="entry name" value="MetalloPept_cat_dom_sf"/>
</dbReference>
<keyword evidence="3" id="KW-1185">Reference proteome</keyword>
<evidence type="ECO:0000313" key="3">
    <source>
        <dbReference type="Proteomes" id="UP000326924"/>
    </source>
</evidence>
<protein>
    <submittedName>
        <fullName evidence="2">Uncharacterized protein</fullName>
    </submittedName>
</protein>
<dbReference type="Pfam" id="PF02102">
    <property type="entry name" value="Peptidase_M35"/>
    <property type="match status" value="1"/>
</dbReference>
<dbReference type="Proteomes" id="UP000326924">
    <property type="component" value="Unassembled WGS sequence"/>
</dbReference>